<dbReference type="EMBL" id="MU266594">
    <property type="protein sequence ID" value="KAH7920243.1"/>
    <property type="molecule type" value="Genomic_DNA"/>
</dbReference>
<organism evidence="1 2">
    <name type="scientific">Leucogyrophana mollusca</name>
    <dbReference type="NCBI Taxonomy" id="85980"/>
    <lineage>
        <taxon>Eukaryota</taxon>
        <taxon>Fungi</taxon>
        <taxon>Dikarya</taxon>
        <taxon>Basidiomycota</taxon>
        <taxon>Agaricomycotina</taxon>
        <taxon>Agaricomycetes</taxon>
        <taxon>Agaricomycetidae</taxon>
        <taxon>Boletales</taxon>
        <taxon>Boletales incertae sedis</taxon>
        <taxon>Leucogyrophana</taxon>
    </lineage>
</organism>
<protein>
    <submittedName>
        <fullName evidence="1">Uncharacterized protein</fullName>
    </submittedName>
</protein>
<feature type="non-terminal residue" evidence="1">
    <location>
        <position position="64"/>
    </location>
</feature>
<dbReference type="Proteomes" id="UP000790709">
    <property type="component" value="Unassembled WGS sequence"/>
</dbReference>
<gene>
    <name evidence="1" type="ORF">BV22DRAFT_1040083</name>
</gene>
<keyword evidence="2" id="KW-1185">Reference proteome</keyword>
<accession>A0ACB8B577</accession>
<evidence type="ECO:0000313" key="2">
    <source>
        <dbReference type="Proteomes" id="UP000790709"/>
    </source>
</evidence>
<proteinExistence type="predicted"/>
<comment type="caution">
    <text evidence="1">The sequence shown here is derived from an EMBL/GenBank/DDBJ whole genome shotgun (WGS) entry which is preliminary data.</text>
</comment>
<name>A0ACB8B577_9AGAM</name>
<evidence type="ECO:0000313" key="1">
    <source>
        <dbReference type="EMBL" id="KAH7920243.1"/>
    </source>
</evidence>
<reference evidence="1" key="1">
    <citation type="journal article" date="2021" name="New Phytol.">
        <title>Evolutionary innovations through gain and loss of genes in the ectomycorrhizal Boletales.</title>
        <authorList>
            <person name="Wu G."/>
            <person name="Miyauchi S."/>
            <person name="Morin E."/>
            <person name="Kuo A."/>
            <person name="Drula E."/>
            <person name="Varga T."/>
            <person name="Kohler A."/>
            <person name="Feng B."/>
            <person name="Cao Y."/>
            <person name="Lipzen A."/>
            <person name="Daum C."/>
            <person name="Hundley H."/>
            <person name="Pangilinan J."/>
            <person name="Johnson J."/>
            <person name="Barry K."/>
            <person name="LaButti K."/>
            <person name="Ng V."/>
            <person name="Ahrendt S."/>
            <person name="Min B."/>
            <person name="Choi I.G."/>
            <person name="Park H."/>
            <person name="Plett J.M."/>
            <person name="Magnuson J."/>
            <person name="Spatafora J.W."/>
            <person name="Nagy L.G."/>
            <person name="Henrissat B."/>
            <person name="Grigoriev I.V."/>
            <person name="Yang Z.L."/>
            <person name="Xu J."/>
            <person name="Martin F.M."/>
        </authorList>
    </citation>
    <scope>NUCLEOTIDE SEQUENCE</scope>
    <source>
        <strain evidence="1">KUC20120723A-06</strain>
    </source>
</reference>
<sequence length="64" mass="6975">MGKTGVHGANDDTGHSDTARRVLIFLRTLNIASPLIKGSCCEDETRVALVHTLPVDRSECALRR</sequence>